<sequence length="134" mass="14587">MRVFVATSATQGTRASDFTHCVDGELVWLRDVCPASRRRPDGPCECGRSFSGLSSNNYTTTALVREIPDLTRAEYEAALTASFDRQEWCLCCTSRSVEEFIDELMALAGVFPDGAVVERRVDNLAVRGSLGSGG</sequence>
<organism evidence="2 3">
    <name type="scientific">Cryobacterium arcticum</name>
    <dbReference type="NCBI Taxonomy" id="670052"/>
    <lineage>
        <taxon>Bacteria</taxon>
        <taxon>Bacillati</taxon>
        <taxon>Actinomycetota</taxon>
        <taxon>Actinomycetes</taxon>
        <taxon>Micrococcales</taxon>
        <taxon>Microbacteriaceae</taxon>
        <taxon>Cryobacterium</taxon>
    </lineage>
</organism>
<gene>
    <name evidence="2" type="ORF">CTB96_16410</name>
</gene>
<dbReference type="Proteomes" id="UP000246722">
    <property type="component" value="Unassembled WGS sequence"/>
</dbReference>
<keyword evidence="3" id="KW-1185">Reference proteome</keyword>
<evidence type="ECO:0000259" key="1">
    <source>
        <dbReference type="Pfam" id="PF24831"/>
    </source>
</evidence>
<dbReference type="InterPro" id="IPR056132">
    <property type="entry name" value="DUF7715"/>
</dbReference>
<dbReference type="EMBL" id="QHLY01000012">
    <property type="protein sequence ID" value="PXA68206.1"/>
    <property type="molecule type" value="Genomic_DNA"/>
</dbReference>
<dbReference type="RefSeq" id="WP_110127875.1">
    <property type="nucleotide sequence ID" value="NZ_QHLY01000012.1"/>
</dbReference>
<evidence type="ECO:0000313" key="2">
    <source>
        <dbReference type="EMBL" id="PXA68206.1"/>
    </source>
</evidence>
<reference evidence="2 3" key="1">
    <citation type="submission" date="2018-05" db="EMBL/GenBank/DDBJ databases">
        <title>Genetic diversity of glacier-inhabiting Cryobacterium bacteria in China and description of Cryobacterium mengkeensis sp. nov. and Arthrobacter glacialis sp. nov.</title>
        <authorList>
            <person name="Liu Q."/>
            <person name="Xin Y.-H."/>
        </authorList>
    </citation>
    <scope>NUCLEOTIDE SEQUENCE [LARGE SCALE GENOMIC DNA]</scope>
    <source>
        <strain evidence="2 3">SK-1</strain>
    </source>
</reference>
<dbReference type="AlphaFoldDB" id="A0A317ZP04"/>
<comment type="caution">
    <text evidence="2">The sequence shown here is derived from an EMBL/GenBank/DDBJ whole genome shotgun (WGS) entry which is preliminary data.</text>
</comment>
<dbReference type="OrthoDB" id="3476326at2"/>
<evidence type="ECO:0000313" key="3">
    <source>
        <dbReference type="Proteomes" id="UP000246722"/>
    </source>
</evidence>
<dbReference type="Pfam" id="PF24831">
    <property type="entry name" value="DUF7715"/>
    <property type="match status" value="1"/>
</dbReference>
<feature type="domain" description="DUF7715" evidence="1">
    <location>
        <begin position="1"/>
        <end position="128"/>
    </location>
</feature>
<accession>A0A317ZP04</accession>
<proteinExistence type="predicted"/>
<protein>
    <recommendedName>
        <fullName evidence="1">DUF7715 domain-containing protein</fullName>
    </recommendedName>
</protein>
<name>A0A317ZP04_9MICO</name>